<dbReference type="OrthoDB" id="95392at2759"/>
<sequence length="256" mass="27618">MTGQAAPCCSSTKYVRWDTINYGWNSSELQLAFCDAALQVSVGAVGRTIGNLILVTHSMGNLIAAAAVANNVCRFPDDNNPTTAALSWVALGGPMLGSKTANFAMDQCKSDAKGMVRDQLDAWDLCPIPEAIASLVHERSVDANAALKKNFAAARAVYAKYVTHAACGASFDGLESTNKIIYQALQWFGEHNRTTGNDGVVDFESCAAGLDVSLFRSNYTSRFYKAGVNHGDLTWKGTDDKSDVARQPKKWFQCLL</sequence>
<proteinExistence type="predicted"/>
<dbReference type="EMBL" id="CAADRA010006771">
    <property type="protein sequence ID" value="VFT96871.1"/>
    <property type="molecule type" value="Genomic_DNA"/>
</dbReference>
<dbReference type="PANTHER" id="PTHR22538:SF1">
    <property type="entry name" value="VWFD DOMAIN-CONTAINING PROTEIN"/>
    <property type="match status" value="1"/>
</dbReference>
<name>A0A485LED9_9STRA</name>
<keyword evidence="3" id="KW-1185">Reference proteome</keyword>
<dbReference type="PANTHER" id="PTHR22538">
    <property type="entry name" value="CILIA- AND FLAGELLA-ASSOCIATED PROTEIN 74"/>
    <property type="match status" value="1"/>
</dbReference>
<dbReference type="Gene3D" id="3.40.50.1820">
    <property type="entry name" value="alpha/beta hydrolase"/>
    <property type="match status" value="1"/>
</dbReference>
<evidence type="ECO:0000313" key="2">
    <source>
        <dbReference type="EMBL" id="VFT96871.1"/>
    </source>
</evidence>
<dbReference type="Proteomes" id="UP000332933">
    <property type="component" value="Unassembled WGS sequence"/>
</dbReference>
<organism evidence="2 3">
    <name type="scientific">Aphanomyces stellatus</name>
    <dbReference type="NCBI Taxonomy" id="120398"/>
    <lineage>
        <taxon>Eukaryota</taxon>
        <taxon>Sar</taxon>
        <taxon>Stramenopiles</taxon>
        <taxon>Oomycota</taxon>
        <taxon>Saprolegniomycetes</taxon>
        <taxon>Saprolegniales</taxon>
        <taxon>Verrucalvaceae</taxon>
        <taxon>Aphanomyces</taxon>
    </lineage>
</organism>
<reference evidence="1" key="2">
    <citation type="submission" date="2019-06" db="EMBL/GenBank/DDBJ databases">
        <title>Genomics analysis of Aphanomyces spp. identifies a new class of oomycete effector associated with host adaptation.</title>
        <authorList>
            <person name="Gaulin E."/>
        </authorList>
    </citation>
    <scope>NUCLEOTIDE SEQUENCE</scope>
    <source>
        <strain evidence="1">CBS 578.67</strain>
    </source>
</reference>
<gene>
    <name evidence="2" type="primary">Aste57867_20177</name>
    <name evidence="1" type="ORF">As57867_020111</name>
    <name evidence="2" type="ORF">ASTE57867_20177</name>
</gene>
<accession>A0A485LED9</accession>
<dbReference type="EMBL" id="VJMH01006748">
    <property type="protein sequence ID" value="KAF0688172.1"/>
    <property type="molecule type" value="Genomic_DNA"/>
</dbReference>
<evidence type="ECO:0000313" key="1">
    <source>
        <dbReference type="EMBL" id="KAF0688172.1"/>
    </source>
</evidence>
<dbReference type="AlphaFoldDB" id="A0A485LED9"/>
<reference evidence="2 3" key="1">
    <citation type="submission" date="2019-03" db="EMBL/GenBank/DDBJ databases">
        <authorList>
            <person name="Gaulin E."/>
            <person name="Dumas B."/>
        </authorList>
    </citation>
    <scope>NUCLEOTIDE SEQUENCE [LARGE SCALE GENOMIC DNA]</scope>
    <source>
        <strain evidence="2">CBS 568.67</strain>
    </source>
</reference>
<dbReference type="InterPro" id="IPR029058">
    <property type="entry name" value="AB_hydrolase_fold"/>
</dbReference>
<protein>
    <submittedName>
        <fullName evidence="2">Aste57867_20177 protein</fullName>
    </submittedName>
</protein>
<evidence type="ECO:0000313" key="3">
    <source>
        <dbReference type="Proteomes" id="UP000332933"/>
    </source>
</evidence>
<dbReference type="SUPFAM" id="SSF53474">
    <property type="entry name" value="alpha/beta-Hydrolases"/>
    <property type="match status" value="1"/>
</dbReference>